<dbReference type="EMBL" id="CP001808">
    <property type="protein sequence ID" value="ACY49712.1"/>
    <property type="molecule type" value="Genomic_DNA"/>
</dbReference>
<name>D0MKP8_RHOM4</name>
<sequence length="124" mass="14774">MACPVLLEFRIYIEGESDLEKDVEGLRQRLPEAEVKAYPRVFDLEVSCLIEVEAERIYDEVERICETIKNWASSHLNGRRPYASVTWDVPRMLKGRMRVRYEEAREFMSRRREHICAQVQQHCN</sequence>
<dbReference type="KEGG" id="rmr:Rmar_2845"/>
<keyword evidence="1" id="KW-0614">Plasmid</keyword>
<dbReference type="AlphaFoldDB" id="D0MKP8"/>
<protein>
    <submittedName>
        <fullName evidence="1">Uncharacterized protein</fullName>
    </submittedName>
</protein>
<reference evidence="1 2" key="1">
    <citation type="journal article" date="2009" name="Stand. Genomic Sci.">
        <title>Complete genome sequence of Rhodothermus marinus type strain (R-10).</title>
        <authorList>
            <person name="Nolan M."/>
            <person name="Tindall B.J."/>
            <person name="Pomrenke H."/>
            <person name="Lapidus A."/>
            <person name="Copeland A."/>
            <person name="Glavina Del Rio T."/>
            <person name="Lucas S."/>
            <person name="Chen F."/>
            <person name="Tice H."/>
            <person name="Cheng J.F."/>
            <person name="Saunders E."/>
            <person name="Han C."/>
            <person name="Bruce D."/>
            <person name="Goodwin L."/>
            <person name="Chain P."/>
            <person name="Pitluck S."/>
            <person name="Ovchinikova G."/>
            <person name="Pati A."/>
            <person name="Ivanova N."/>
            <person name="Mavromatis K."/>
            <person name="Chen A."/>
            <person name="Palaniappan K."/>
            <person name="Land M."/>
            <person name="Hauser L."/>
            <person name="Chang Y.J."/>
            <person name="Jeffries C.D."/>
            <person name="Brettin T."/>
            <person name="Goker M."/>
            <person name="Bristow J."/>
            <person name="Eisen J.A."/>
            <person name="Markowitz V."/>
            <person name="Hugenholtz P."/>
            <person name="Kyrpides N.C."/>
            <person name="Klenk H.P."/>
            <person name="Detter J.C."/>
        </authorList>
    </citation>
    <scope>NUCLEOTIDE SEQUENCE [LARGE SCALE GENOMIC DNA]</scope>
    <source>
        <strain evidence="2">ATCC 43812 / DSM 4252 / R-10</strain>
        <plasmid evidence="1">pRMAR01</plasmid>
    </source>
</reference>
<evidence type="ECO:0000313" key="2">
    <source>
        <dbReference type="Proteomes" id="UP000002221"/>
    </source>
</evidence>
<keyword evidence="2" id="KW-1185">Reference proteome</keyword>
<dbReference type="RefSeq" id="WP_012845322.1">
    <property type="nucleotide sequence ID" value="NC_013502.1"/>
</dbReference>
<proteinExistence type="predicted"/>
<dbReference type="HOGENOM" id="CLU_2002116_0_0_10"/>
<evidence type="ECO:0000313" key="1">
    <source>
        <dbReference type="EMBL" id="ACY49712.1"/>
    </source>
</evidence>
<geneLocation type="plasmid" evidence="1 2">
    <name>pRMAR01</name>
</geneLocation>
<accession>D0MKP8</accession>
<dbReference type="Proteomes" id="UP000002221">
    <property type="component" value="Plasmid pRMAR01"/>
</dbReference>
<gene>
    <name evidence="1" type="ordered locus">Rmar_2845</name>
</gene>
<organism evidence="1 2">
    <name type="scientific">Rhodothermus marinus (strain ATCC 43812 / DSM 4252 / R-10)</name>
    <name type="common">Rhodothermus obamensis</name>
    <dbReference type="NCBI Taxonomy" id="518766"/>
    <lineage>
        <taxon>Bacteria</taxon>
        <taxon>Pseudomonadati</taxon>
        <taxon>Rhodothermota</taxon>
        <taxon>Rhodothermia</taxon>
        <taxon>Rhodothermales</taxon>
        <taxon>Rhodothermaceae</taxon>
        <taxon>Rhodothermus</taxon>
    </lineage>
</organism>